<evidence type="ECO:0000313" key="1">
    <source>
        <dbReference type="EMBL" id="MPC34312.1"/>
    </source>
</evidence>
<gene>
    <name evidence="1" type="ORF">E2C01_027697</name>
</gene>
<dbReference type="EMBL" id="VSRR010003030">
    <property type="protein sequence ID" value="MPC34312.1"/>
    <property type="molecule type" value="Genomic_DNA"/>
</dbReference>
<name>A0A5B7EJD2_PORTR</name>
<comment type="caution">
    <text evidence="1">The sequence shown here is derived from an EMBL/GenBank/DDBJ whole genome shotgun (WGS) entry which is preliminary data.</text>
</comment>
<protein>
    <submittedName>
        <fullName evidence="1">Uncharacterized protein</fullName>
    </submittedName>
</protein>
<accession>A0A5B7EJD2</accession>
<sequence>MKYPVLSHTSRPGGWRGDREGGGAFITSTVLFVGRRAAHYQHYISIRNAKYDSTFDRPYEKRLFEGRFAGKSKESFIRESF</sequence>
<reference evidence="1 2" key="1">
    <citation type="submission" date="2019-05" db="EMBL/GenBank/DDBJ databases">
        <title>Another draft genome of Portunus trituberculatus and its Hox gene families provides insights of decapod evolution.</title>
        <authorList>
            <person name="Jeong J.-H."/>
            <person name="Song I."/>
            <person name="Kim S."/>
            <person name="Choi T."/>
            <person name="Kim D."/>
            <person name="Ryu S."/>
            <person name="Kim W."/>
        </authorList>
    </citation>
    <scope>NUCLEOTIDE SEQUENCE [LARGE SCALE GENOMIC DNA]</scope>
    <source>
        <tissue evidence="1">Muscle</tissue>
    </source>
</reference>
<evidence type="ECO:0000313" key="2">
    <source>
        <dbReference type="Proteomes" id="UP000324222"/>
    </source>
</evidence>
<dbReference type="Proteomes" id="UP000324222">
    <property type="component" value="Unassembled WGS sequence"/>
</dbReference>
<proteinExistence type="predicted"/>
<dbReference type="AlphaFoldDB" id="A0A5B7EJD2"/>
<organism evidence="1 2">
    <name type="scientific">Portunus trituberculatus</name>
    <name type="common">Swimming crab</name>
    <name type="synonym">Neptunus trituberculatus</name>
    <dbReference type="NCBI Taxonomy" id="210409"/>
    <lineage>
        <taxon>Eukaryota</taxon>
        <taxon>Metazoa</taxon>
        <taxon>Ecdysozoa</taxon>
        <taxon>Arthropoda</taxon>
        <taxon>Crustacea</taxon>
        <taxon>Multicrustacea</taxon>
        <taxon>Malacostraca</taxon>
        <taxon>Eumalacostraca</taxon>
        <taxon>Eucarida</taxon>
        <taxon>Decapoda</taxon>
        <taxon>Pleocyemata</taxon>
        <taxon>Brachyura</taxon>
        <taxon>Eubrachyura</taxon>
        <taxon>Portunoidea</taxon>
        <taxon>Portunidae</taxon>
        <taxon>Portuninae</taxon>
        <taxon>Portunus</taxon>
    </lineage>
</organism>
<keyword evidence="2" id="KW-1185">Reference proteome</keyword>